<dbReference type="InterPro" id="IPR001969">
    <property type="entry name" value="Aspartic_peptidase_AS"/>
</dbReference>
<evidence type="ECO:0000313" key="11">
    <source>
        <dbReference type="Proteomes" id="UP001190926"/>
    </source>
</evidence>
<evidence type="ECO:0000313" key="10">
    <source>
        <dbReference type="EMBL" id="KAH6827018.1"/>
    </source>
</evidence>
<dbReference type="InterPro" id="IPR021109">
    <property type="entry name" value="Peptidase_aspartic_dom_sf"/>
</dbReference>
<dbReference type="CDD" id="cd05476">
    <property type="entry name" value="pepsin_A_like_plant"/>
    <property type="match status" value="1"/>
</dbReference>
<dbReference type="EMBL" id="SDAM02000154">
    <property type="protein sequence ID" value="KAH6827018.1"/>
    <property type="molecule type" value="Genomic_DNA"/>
</dbReference>
<dbReference type="InterPro" id="IPR034161">
    <property type="entry name" value="Pepsin-like_plant"/>
</dbReference>
<dbReference type="Gene3D" id="2.40.70.10">
    <property type="entry name" value="Acid Proteases"/>
    <property type="match status" value="2"/>
</dbReference>
<dbReference type="Proteomes" id="UP001190926">
    <property type="component" value="Unassembled WGS sequence"/>
</dbReference>
<evidence type="ECO:0000256" key="3">
    <source>
        <dbReference type="ARBA" id="ARBA00022525"/>
    </source>
</evidence>
<dbReference type="PROSITE" id="PS51767">
    <property type="entry name" value="PEPTIDASE_A1"/>
    <property type="match status" value="1"/>
</dbReference>
<keyword evidence="11" id="KW-1185">Reference proteome</keyword>
<dbReference type="InterPro" id="IPR032861">
    <property type="entry name" value="TAXi_N"/>
</dbReference>
<dbReference type="PANTHER" id="PTHR47967:SF125">
    <property type="entry name" value="PEPTIDASE A1 DOMAIN-CONTAINING PROTEIN"/>
    <property type="match status" value="1"/>
</dbReference>
<dbReference type="GO" id="GO:0006508">
    <property type="term" value="P:proteolysis"/>
    <property type="evidence" value="ECO:0007669"/>
    <property type="project" value="UniProtKB-KW"/>
</dbReference>
<organism evidence="10 11">
    <name type="scientific">Perilla frutescens var. hirtella</name>
    <name type="common">Perilla citriodora</name>
    <name type="synonym">Perilla setoyensis</name>
    <dbReference type="NCBI Taxonomy" id="608512"/>
    <lineage>
        <taxon>Eukaryota</taxon>
        <taxon>Viridiplantae</taxon>
        <taxon>Streptophyta</taxon>
        <taxon>Embryophyta</taxon>
        <taxon>Tracheophyta</taxon>
        <taxon>Spermatophyta</taxon>
        <taxon>Magnoliopsida</taxon>
        <taxon>eudicotyledons</taxon>
        <taxon>Gunneridae</taxon>
        <taxon>Pentapetalae</taxon>
        <taxon>asterids</taxon>
        <taxon>lamiids</taxon>
        <taxon>Lamiales</taxon>
        <taxon>Lamiaceae</taxon>
        <taxon>Nepetoideae</taxon>
        <taxon>Elsholtzieae</taxon>
        <taxon>Perilla</taxon>
    </lineage>
</organism>
<dbReference type="Pfam" id="PF14541">
    <property type="entry name" value="TAXi_C"/>
    <property type="match status" value="1"/>
</dbReference>
<evidence type="ECO:0000259" key="9">
    <source>
        <dbReference type="PROSITE" id="PS51767"/>
    </source>
</evidence>
<gene>
    <name evidence="10" type="ORF">C2S53_016161</name>
</gene>
<proteinExistence type="inferred from homology"/>
<comment type="subcellular location">
    <subcellularLocation>
        <location evidence="1">Secreted</location>
    </subcellularLocation>
</comment>
<dbReference type="InterPro" id="IPR032799">
    <property type="entry name" value="TAXi_C"/>
</dbReference>
<dbReference type="FunFam" id="2.40.70.10:FF:000031">
    <property type="entry name" value="Aspartyl protease AED1"/>
    <property type="match status" value="1"/>
</dbReference>
<feature type="signal peptide" evidence="8">
    <location>
        <begin position="1"/>
        <end position="21"/>
    </location>
</feature>
<keyword evidence="8" id="KW-0732">Signal</keyword>
<sequence length="437" mass="47214">MMILSSMALVVVFSLVSICRGDDDELALGFTVDLIHRYSLQSPSFNPSSSSSQRLANSLLRSFIRKQNLNRNRQLPHPDIINSGGEYFMKYSVGTPPVPSFGTADTGSDLTWTQCQPCRKCFNQTLPIFAPKSSSTYRLVRCNTPQCNSFQGTSCPTNRKKYCLYSETYGDGSFSAGALSTDTITLASAGGGAVSVPRILFGCGFTNGDQFSSGQSGIVGLGGGKGSFVRQLGPLAQGKFSYCLVPLSDDSNSSKLNFGASGVVSGLGAVSTPLVRKLPETFYFLTLEGISVGNQRLEFYEPQPLLADSKQRVEGNIIIDSGTTLTLLPPDLYAKVEKAMRSRIKLKTIKDPLGVLSLCYVSREDFGVPDVTVHFRGADVKLERENVFVRTSEDTVCLAAAPARGVAIYGNLAQTNFLVGYDLVKRTVSFKRADCGK</sequence>
<accession>A0AAD4P4X3</accession>
<dbReference type="Pfam" id="PF14543">
    <property type="entry name" value="TAXi_N"/>
    <property type="match status" value="1"/>
</dbReference>
<name>A0AAD4P4X3_PERFH</name>
<dbReference type="InterPro" id="IPR033121">
    <property type="entry name" value="PEPTIDASE_A1"/>
</dbReference>
<dbReference type="AlphaFoldDB" id="A0AAD4P4X3"/>
<keyword evidence="6" id="KW-0378">Hydrolase</keyword>
<keyword evidence="7" id="KW-0325">Glycoprotein</keyword>
<keyword evidence="4" id="KW-0645">Protease</keyword>
<dbReference type="GO" id="GO:0005576">
    <property type="term" value="C:extracellular region"/>
    <property type="evidence" value="ECO:0007669"/>
    <property type="project" value="UniProtKB-SubCell"/>
</dbReference>
<evidence type="ECO:0000256" key="4">
    <source>
        <dbReference type="ARBA" id="ARBA00022670"/>
    </source>
</evidence>
<protein>
    <recommendedName>
        <fullName evidence="9">Peptidase A1 domain-containing protein</fullName>
    </recommendedName>
</protein>
<evidence type="ECO:0000256" key="8">
    <source>
        <dbReference type="SAM" id="SignalP"/>
    </source>
</evidence>
<evidence type="ECO:0000256" key="6">
    <source>
        <dbReference type="ARBA" id="ARBA00022801"/>
    </source>
</evidence>
<evidence type="ECO:0000256" key="7">
    <source>
        <dbReference type="ARBA" id="ARBA00023180"/>
    </source>
</evidence>
<comment type="caution">
    <text evidence="10">The sequence shown here is derived from an EMBL/GenBank/DDBJ whole genome shotgun (WGS) entry which is preliminary data.</text>
</comment>
<feature type="chain" id="PRO_5042093277" description="Peptidase A1 domain-containing protein" evidence="8">
    <location>
        <begin position="22"/>
        <end position="437"/>
    </location>
</feature>
<dbReference type="SUPFAM" id="SSF50630">
    <property type="entry name" value="Acid proteases"/>
    <property type="match status" value="1"/>
</dbReference>
<evidence type="ECO:0000256" key="5">
    <source>
        <dbReference type="ARBA" id="ARBA00022750"/>
    </source>
</evidence>
<keyword evidence="3" id="KW-0964">Secreted</keyword>
<reference evidence="10 11" key="1">
    <citation type="journal article" date="2021" name="Nat. Commun.">
        <title>Incipient diploidization of the medicinal plant Perilla within 10,000 years.</title>
        <authorList>
            <person name="Zhang Y."/>
            <person name="Shen Q."/>
            <person name="Leng L."/>
            <person name="Zhang D."/>
            <person name="Chen S."/>
            <person name="Shi Y."/>
            <person name="Ning Z."/>
            <person name="Chen S."/>
        </authorList>
    </citation>
    <scope>NUCLEOTIDE SEQUENCE [LARGE SCALE GENOMIC DNA]</scope>
    <source>
        <strain evidence="11">cv. PC099</strain>
    </source>
</reference>
<dbReference type="GO" id="GO:0004190">
    <property type="term" value="F:aspartic-type endopeptidase activity"/>
    <property type="evidence" value="ECO:0007669"/>
    <property type="project" value="UniProtKB-KW"/>
</dbReference>
<dbReference type="PROSITE" id="PS00141">
    <property type="entry name" value="ASP_PROTEASE"/>
    <property type="match status" value="1"/>
</dbReference>
<feature type="domain" description="Peptidase A1" evidence="9">
    <location>
        <begin position="87"/>
        <end position="431"/>
    </location>
</feature>
<evidence type="ECO:0000256" key="2">
    <source>
        <dbReference type="ARBA" id="ARBA00007447"/>
    </source>
</evidence>
<comment type="similarity">
    <text evidence="2">Belongs to the peptidase A1 family.</text>
</comment>
<keyword evidence="5" id="KW-0064">Aspartyl protease</keyword>
<evidence type="ECO:0000256" key="1">
    <source>
        <dbReference type="ARBA" id="ARBA00004613"/>
    </source>
</evidence>
<dbReference type="InterPro" id="IPR051708">
    <property type="entry name" value="Plant_Aspart_Prot_A1"/>
</dbReference>
<dbReference type="PANTHER" id="PTHR47967">
    <property type="entry name" value="OS07G0603500 PROTEIN-RELATED"/>
    <property type="match status" value="1"/>
</dbReference>
<dbReference type="FunFam" id="2.40.70.10:FF:000050">
    <property type="entry name" value="Aspartic proteinase CDR1"/>
    <property type="match status" value="1"/>
</dbReference>